<dbReference type="SUPFAM" id="SSF56784">
    <property type="entry name" value="HAD-like"/>
    <property type="match status" value="1"/>
</dbReference>
<evidence type="ECO:0000313" key="1">
    <source>
        <dbReference type="EMBL" id="PNR94950.1"/>
    </source>
</evidence>
<dbReference type="GO" id="GO:0016791">
    <property type="term" value="F:phosphatase activity"/>
    <property type="evidence" value="ECO:0007669"/>
    <property type="project" value="TreeGrafter"/>
</dbReference>
<dbReference type="InterPro" id="IPR000150">
    <property type="entry name" value="Cof"/>
</dbReference>
<dbReference type="PANTHER" id="PTHR10000:SF8">
    <property type="entry name" value="HAD SUPERFAMILY HYDROLASE-LIKE, TYPE 3"/>
    <property type="match status" value="1"/>
</dbReference>
<dbReference type="OrthoDB" id="9790031at2"/>
<organism evidence="1 2">
    <name type="scientific">Petrotoga olearia DSM 13574</name>
    <dbReference type="NCBI Taxonomy" id="1122955"/>
    <lineage>
        <taxon>Bacteria</taxon>
        <taxon>Thermotogati</taxon>
        <taxon>Thermotogota</taxon>
        <taxon>Thermotogae</taxon>
        <taxon>Petrotogales</taxon>
        <taxon>Petrotogaceae</taxon>
        <taxon>Petrotoga</taxon>
    </lineage>
</organism>
<dbReference type="Proteomes" id="UP000236434">
    <property type="component" value="Unassembled WGS sequence"/>
</dbReference>
<dbReference type="Pfam" id="PF08282">
    <property type="entry name" value="Hydrolase_3"/>
    <property type="match status" value="1"/>
</dbReference>
<dbReference type="GO" id="GO:0005829">
    <property type="term" value="C:cytosol"/>
    <property type="evidence" value="ECO:0007669"/>
    <property type="project" value="TreeGrafter"/>
</dbReference>
<dbReference type="CDD" id="cd07516">
    <property type="entry name" value="HAD_Pase"/>
    <property type="match status" value="1"/>
</dbReference>
<gene>
    <name evidence="1" type="ORF">X929_08685</name>
</gene>
<dbReference type="InterPro" id="IPR023214">
    <property type="entry name" value="HAD_sf"/>
</dbReference>
<keyword evidence="1" id="KW-0378">Hydrolase</keyword>
<dbReference type="PANTHER" id="PTHR10000">
    <property type="entry name" value="PHOSPHOSERINE PHOSPHATASE"/>
    <property type="match status" value="1"/>
</dbReference>
<reference evidence="1 2" key="1">
    <citation type="submission" date="2013-12" db="EMBL/GenBank/DDBJ databases">
        <title>Comparative genomics of Petrotoga isolates.</title>
        <authorList>
            <person name="Nesbo C.L."/>
            <person name="Charchuk R."/>
            <person name="Chow K."/>
        </authorList>
    </citation>
    <scope>NUCLEOTIDE SEQUENCE [LARGE SCALE GENOMIC DNA]</scope>
    <source>
        <strain evidence="1 2">DSM 13574</strain>
    </source>
</reference>
<dbReference type="NCBIfam" id="TIGR00099">
    <property type="entry name" value="Cof-subfamily"/>
    <property type="match status" value="1"/>
</dbReference>
<dbReference type="SFLD" id="SFLDG01140">
    <property type="entry name" value="C2.B:_Phosphomannomutase_and_P"/>
    <property type="match status" value="1"/>
</dbReference>
<evidence type="ECO:0000313" key="2">
    <source>
        <dbReference type="Proteomes" id="UP000236434"/>
    </source>
</evidence>
<dbReference type="Gene3D" id="3.30.1240.10">
    <property type="match status" value="1"/>
</dbReference>
<dbReference type="NCBIfam" id="TIGR01484">
    <property type="entry name" value="HAD-SF-IIB"/>
    <property type="match status" value="1"/>
</dbReference>
<dbReference type="AlphaFoldDB" id="A0A2K1NWN9"/>
<comment type="caution">
    <text evidence="1">The sequence shown here is derived from an EMBL/GenBank/DDBJ whole genome shotgun (WGS) entry which is preliminary data.</text>
</comment>
<dbReference type="PROSITE" id="PS01228">
    <property type="entry name" value="COF_1"/>
    <property type="match status" value="1"/>
</dbReference>
<dbReference type="InterPro" id="IPR006379">
    <property type="entry name" value="HAD-SF_hydro_IIB"/>
</dbReference>
<proteinExistence type="predicted"/>
<dbReference type="InterPro" id="IPR036412">
    <property type="entry name" value="HAD-like_sf"/>
</dbReference>
<dbReference type="EMBL" id="AZRL01000022">
    <property type="protein sequence ID" value="PNR94950.1"/>
    <property type="molecule type" value="Genomic_DNA"/>
</dbReference>
<name>A0A2K1NWN9_9BACT</name>
<protein>
    <submittedName>
        <fullName evidence="1">Hydrolase Cof</fullName>
    </submittedName>
</protein>
<dbReference type="RefSeq" id="WP_103067586.1">
    <property type="nucleotide sequence ID" value="NZ_AZRL01000022.1"/>
</dbReference>
<dbReference type="Gene3D" id="3.40.50.1000">
    <property type="entry name" value="HAD superfamily/HAD-like"/>
    <property type="match status" value="1"/>
</dbReference>
<dbReference type="GO" id="GO:0000287">
    <property type="term" value="F:magnesium ion binding"/>
    <property type="evidence" value="ECO:0007669"/>
    <property type="project" value="TreeGrafter"/>
</dbReference>
<accession>A0A2K1NWN9</accession>
<dbReference type="SFLD" id="SFLDS00003">
    <property type="entry name" value="Haloacid_Dehalogenase"/>
    <property type="match status" value="1"/>
</dbReference>
<dbReference type="SFLD" id="SFLDG01144">
    <property type="entry name" value="C2.B.4:_PGP_Like"/>
    <property type="match status" value="1"/>
</dbReference>
<sequence>MKKAFVFDLDGTLLNSEVRISPKTYQALKKLKEEDHLIIIASGRMYASTMYIVESFLPFLKGNVIISSYNGGYIVDLNGKVVFEKGISKESAVKCIKFLRDLNVHRHIYIKDKLISEIDDKEIRDYSKHSFVDYILVDDLIAEIENSTHPTLKILAIGEPDKIDLVKKLSEKEFHSEFNLMKSWDTYLDFIPYGVSKGNSLKIISKMYNLDPNTLYVFGDSENDIDMLELTKNSFSMGNAKEDVKKVANYLIPSNDEDGVAYAIEKILADDLDNVNS</sequence>